<evidence type="ECO:0000313" key="1">
    <source>
        <dbReference type="EMBL" id="PSL04467.1"/>
    </source>
</evidence>
<dbReference type="OrthoDB" id="840210at2"/>
<dbReference type="EMBL" id="PYGF01000005">
    <property type="protein sequence ID" value="PSL04467.1"/>
    <property type="molecule type" value="Genomic_DNA"/>
</dbReference>
<reference evidence="1 2" key="1">
    <citation type="submission" date="2018-03" db="EMBL/GenBank/DDBJ databases">
        <title>Genomic Encyclopedia of Archaeal and Bacterial Type Strains, Phase II (KMG-II): from individual species to whole genera.</title>
        <authorList>
            <person name="Goeker M."/>
        </authorList>
    </citation>
    <scope>NUCLEOTIDE SEQUENCE [LARGE SCALE GENOMIC DNA]</scope>
    <source>
        <strain evidence="1 2">DSM 28057</strain>
    </source>
</reference>
<comment type="caution">
    <text evidence="1">The sequence shown here is derived from an EMBL/GenBank/DDBJ whole genome shotgun (WGS) entry which is preliminary data.</text>
</comment>
<keyword evidence="2" id="KW-1185">Reference proteome</keyword>
<organism evidence="1 2">
    <name type="scientific">Cecembia rubra</name>
    <dbReference type="NCBI Taxonomy" id="1485585"/>
    <lineage>
        <taxon>Bacteria</taxon>
        <taxon>Pseudomonadati</taxon>
        <taxon>Bacteroidota</taxon>
        <taxon>Cytophagia</taxon>
        <taxon>Cytophagales</taxon>
        <taxon>Cyclobacteriaceae</taxon>
        <taxon>Cecembia</taxon>
    </lineage>
</organism>
<name>A0A2P8E4X2_9BACT</name>
<evidence type="ECO:0008006" key="3">
    <source>
        <dbReference type="Google" id="ProtNLM"/>
    </source>
</evidence>
<dbReference type="AlphaFoldDB" id="A0A2P8E4X2"/>
<dbReference type="Proteomes" id="UP000240708">
    <property type="component" value="Unassembled WGS sequence"/>
</dbReference>
<accession>A0A2P8E4X2</accession>
<gene>
    <name evidence="1" type="ORF">CLV48_105211</name>
</gene>
<evidence type="ECO:0000313" key="2">
    <source>
        <dbReference type="Proteomes" id="UP000240708"/>
    </source>
</evidence>
<protein>
    <recommendedName>
        <fullName evidence="3">Natural product</fullName>
    </recommendedName>
</protein>
<dbReference type="RefSeq" id="WP_106567367.1">
    <property type="nucleotide sequence ID" value="NZ_PYGF01000005.1"/>
</dbReference>
<proteinExistence type="predicted"/>
<sequence length="74" mass="7517">MKKLSLEMLRLTSDEVLERSQMKTIMGATDCSHTTTCGNGTQTSGSGPCPNANDASLECSGNGGAISCVATGCS</sequence>